<accession>A0A4P9YL38</accession>
<evidence type="ECO:0000256" key="1">
    <source>
        <dbReference type="SAM" id="SignalP"/>
    </source>
</evidence>
<dbReference type="Proteomes" id="UP000281549">
    <property type="component" value="Unassembled WGS sequence"/>
</dbReference>
<name>A0A4P9YL38_ROZAC</name>
<feature type="signal peptide" evidence="1">
    <location>
        <begin position="1"/>
        <end position="19"/>
    </location>
</feature>
<protein>
    <recommendedName>
        <fullName evidence="4">Ankyrin repeats (3 copies)</fullName>
    </recommendedName>
</protein>
<proteinExistence type="predicted"/>
<reference evidence="3" key="1">
    <citation type="journal article" date="2018" name="Nat. Microbiol.">
        <title>Leveraging single-cell genomics to expand the fungal tree of life.</title>
        <authorList>
            <person name="Ahrendt S.R."/>
            <person name="Quandt C.A."/>
            <person name="Ciobanu D."/>
            <person name="Clum A."/>
            <person name="Salamov A."/>
            <person name="Andreopoulos B."/>
            <person name="Cheng J.F."/>
            <person name="Woyke T."/>
            <person name="Pelin A."/>
            <person name="Henrissat B."/>
            <person name="Reynolds N.K."/>
            <person name="Benny G.L."/>
            <person name="Smith M.E."/>
            <person name="James T.Y."/>
            <person name="Grigoriev I.V."/>
        </authorList>
    </citation>
    <scope>NUCLEOTIDE SEQUENCE [LARGE SCALE GENOMIC DNA]</scope>
    <source>
        <strain evidence="3">CSF55</strain>
    </source>
</reference>
<dbReference type="EMBL" id="ML005100">
    <property type="protein sequence ID" value="RKP20188.1"/>
    <property type="molecule type" value="Genomic_DNA"/>
</dbReference>
<keyword evidence="1" id="KW-0732">Signal</keyword>
<organism evidence="2 3">
    <name type="scientific">Rozella allomycis (strain CSF55)</name>
    <dbReference type="NCBI Taxonomy" id="988480"/>
    <lineage>
        <taxon>Eukaryota</taxon>
        <taxon>Fungi</taxon>
        <taxon>Fungi incertae sedis</taxon>
        <taxon>Cryptomycota</taxon>
        <taxon>Cryptomycota incertae sedis</taxon>
        <taxon>Rozella</taxon>
    </lineage>
</organism>
<gene>
    <name evidence="2" type="ORF">ROZALSC1DRAFT_28305</name>
</gene>
<feature type="chain" id="PRO_5020850138" description="Ankyrin repeats (3 copies)" evidence="1">
    <location>
        <begin position="20"/>
        <end position="641"/>
    </location>
</feature>
<evidence type="ECO:0008006" key="4">
    <source>
        <dbReference type="Google" id="ProtNLM"/>
    </source>
</evidence>
<evidence type="ECO:0000313" key="3">
    <source>
        <dbReference type="Proteomes" id="UP000281549"/>
    </source>
</evidence>
<dbReference type="InterPro" id="IPR036770">
    <property type="entry name" value="Ankyrin_rpt-contain_sf"/>
</dbReference>
<sequence length="641" mass="75356">MKFLVQTAILCFSLTPILCADQVNLENYKLVEDFETPYEKFIEIVKNDGSFEVHDFSSIIKYEDENFSDIFLEVIRENNLRAFEFILKKGYEWVFSQGPNSAIYSIEMCILDRFDMFKVYVKTLKKEDRWLLFAKDSSRKEITDYLLQFKRYHFLDFIVQNNLSTYSKITQRGAVLHSLKDSEPLMDWYNHIKNKKTNIRKKFKKVKLFEDLDYTDKKLYEQAVVLISASKYPGSEHFLIKAALKTIFAEREYLKFVIDDNGKNMFLHALFNGSENMFKYLIDVTEADKIKEASICLISEAFYYKKLDIIDMLLETGVYTLQDRVQSEYNVAQLLLLAGNAKSLMKYKESDVKKALAMKSPFLHSPLMLLYGGDINPSIDTINYIIKLVPQSLISLNVFGEDIFSFLERNKIPQPEHLKLKLRELKLKRITKRDVIFPKRTRNALSEPTPNDVMVKAYLKEEFSFERNVGVFDNYLSLVQTESYNELKKSFLHEISVSTLELVETSRNFLEVISFSDSIFQIYKIVDAFVETISKFHQDCNVRELIHKTLIDIVGKCLENNDPFHFKLGINLIKSLTRFMKHNVIDNLFVQEFIHLASLSWKKDSKKFFILEYLLEIYRCHRENNLIYDQLKAILESVNLL</sequence>
<dbReference type="SUPFAM" id="SSF48403">
    <property type="entry name" value="Ankyrin repeat"/>
    <property type="match status" value="1"/>
</dbReference>
<dbReference type="AlphaFoldDB" id="A0A4P9YL38"/>
<evidence type="ECO:0000313" key="2">
    <source>
        <dbReference type="EMBL" id="RKP20188.1"/>
    </source>
</evidence>